<evidence type="ECO:0000256" key="1">
    <source>
        <dbReference type="ARBA" id="ARBA00022598"/>
    </source>
</evidence>
<feature type="domain" description="BPL/LPL catalytic" evidence="7">
    <location>
        <begin position="68"/>
        <end position="255"/>
    </location>
</feature>
<keyword evidence="2 6" id="KW-0547">Nucleotide-binding</keyword>
<dbReference type="OrthoDB" id="9807064at2"/>
<keyword evidence="6" id="KW-0678">Repressor</keyword>
<dbReference type="KEGG" id="elux:BTN50_1123"/>
<dbReference type="NCBIfam" id="TIGR00121">
    <property type="entry name" value="birA_ligase"/>
    <property type="match status" value="1"/>
</dbReference>
<feature type="binding site" evidence="6">
    <location>
        <position position="185"/>
    </location>
    <ligand>
        <name>biotin</name>
        <dbReference type="ChEBI" id="CHEBI:57586"/>
    </ligand>
</feature>
<dbReference type="Proteomes" id="UP000218160">
    <property type="component" value="Chromosome 1"/>
</dbReference>
<dbReference type="PANTHER" id="PTHR12835">
    <property type="entry name" value="BIOTIN PROTEIN LIGASE"/>
    <property type="match status" value="1"/>
</dbReference>
<dbReference type="EC" id="6.3.4.15" evidence="6"/>
<dbReference type="SUPFAM" id="SSF46785">
    <property type="entry name" value="Winged helix' DNA-binding domain"/>
    <property type="match status" value="1"/>
</dbReference>
<dbReference type="Gene3D" id="3.30.930.10">
    <property type="entry name" value="Bira Bifunctional Protein, Domain 2"/>
    <property type="match status" value="1"/>
</dbReference>
<reference evidence="9" key="1">
    <citation type="submission" date="2017-04" db="EMBL/GenBank/DDBJ databases">
        <title>Genome evolution of the luminous symbionts of deep sea anglerfish.</title>
        <authorList>
            <person name="Hendry T.A."/>
        </authorList>
    </citation>
    <scope>NUCLEOTIDE SEQUENCE [LARGE SCALE GENOMIC DNA]</scope>
</reference>
<feature type="DNA-binding region" description="H-T-H motif" evidence="6">
    <location>
        <begin position="24"/>
        <end position="43"/>
    </location>
</feature>
<feature type="binding site" evidence="6">
    <location>
        <position position="114"/>
    </location>
    <ligand>
        <name>biotin</name>
        <dbReference type="ChEBI" id="CHEBI:57586"/>
    </ligand>
</feature>
<evidence type="ECO:0000313" key="8">
    <source>
        <dbReference type="EMBL" id="ATF09616.1"/>
    </source>
</evidence>
<dbReference type="InterPro" id="IPR003142">
    <property type="entry name" value="BPL_C"/>
</dbReference>
<dbReference type="AlphaFoldDB" id="A0A291B9C5"/>
<keyword evidence="3 6" id="KW-0067">ATP-binding</keyword>
<dbReference type="GO" id="GO:0006355">
    <property type="term" value="P:regulation of DNA-templated transcription"/>
    <property type="evidence" value="ECO:0007669"/>
    <property type="project" value="UniProtKB-UniRule"/>
</dbReference>
<evidence type="ECO:0000259" key="7">
    <source>
        <dbReference type="PROSITE" id="PS51733"/>
    </source>
</evidence>
<dbReference type="InterPro" id="IPR008988">
    <property type="entry name" value="Transcriptional_repressor_C"/>
</dbReference>
<dbReference type="RefSeq" id="WP_096619221.1">
    <property type="nucleotide sequence ID" value="NZ_CP020660.1"/>
</dbReference>
<comment type="similarity">
    <text evidence="6">Belongs to the biotin--protein ligase family.</text>
</comment>
<evidence type="ECO:0000256" key="2">
    <source>
        <dbReference type="ARBA" id="ARBA00022741"/>
    </source>
</evidence>
<dbReference type="SUPFAM" id="SSF55681">
    <property type="entry name" value="Class II aaRS and biotin synthetases"/>
    <property type="match status" value="1"/>
</dbReference>
<dbReference type="Pfam" id="PF08279">
    <property type="entry name" value="HTH_11"/>
    <property type="match status" value="1"/>
</dbReference>
<dbReference type="PROSITE" id="PS51733">
    <property type="entry name" value="BPL_LPL_CATALYTIC"/>
    <property type="match status" value="1"/>
</dbReference>
<dbReference type="EMBL" id="CP020660">
    <property type="protein sequence ID" value="ATF09616.1"/>
    <property type="molecule type" value="Genomic_DNA"/>
</dbReference>
<organism evidence="8 9">
    <name type="scientific">Candidatus Enterovibrio altilux</name>
    <dbReference type="NCBI Taxonomy" id="1927128"/>
    <lineage>
        <taxon>Bacteria</taxon>
        <taxon>Pseudomonadati</taxon>
        <taxon>Pseudomonadota</taxon>
        <taxon>Gammaproteobacteria</taxon>
        <taxon>Vibrionales</taxon>
        <taxon>Vibrionaceae</taxon>
        <taxon>Enterovibrio</taxon>
    </lineage>
</organism>
<feature type="binding site" evidence="6">
    <location>
        <begin position="91"/>
        <end position="93"/>
    </location>
    <ligand>
        <name>biotin</name>
        <dbReference type="ChEBI" id="CHEBI:57586"/>
    </ligand>
</feature>
<dbReference type="InterPro" id="IPR011991">
    <property type="entry name" value="ArsR-like_HTH"/>
</dbReference>
<evidence type="ECO:0000313" key="9">
    <source>
        <dbReference type="Proteomes" id="UP000218160"/>
    </source>
</evidence>
<keyword evidence="4 6" id="KW-0092">Biotin</keyword>
<dbReference type="InterPro" id="IPR004143">
    <property type="entry name" value="BPL_LPL_catalytic"/>
</dbReference>
<dbReference type="GO" id="GO:0003677">
    <property type="term" value="F:DNA binding"/>
    <property type="evidence" value="ECO:0007669"/>
    <property type="project" value="UniProtKB-UniRule"/>
</dbReference>
<dbReference type="PANTHER" id="PTHR12835:SF5">
    <property type="entry name" value="BIOTIN--PROTEIN LIGASE"/>
    <property type="match status" value="1"/>
</dbReference>
<gene>
    <name evidence="6" type="primary">birA</name>
    <name evidence="8" type="ORF">BTN50_1123</name>
</gene>
<keyword evidence="9" id="KW-1185">Reference proteome</keyword>
<comment type="function">
    <text evidence="6">Acts both as a biotin--[acetyl-CoA-carboxylase] ligase and a biotin-operon repressor. In the presence of ATP, BirA activates biotin to form the BirA-biotinyl-5'-adenylate (BirA-bio-5'-AMP or holoBirA) complex. HoloBirA can either transfer the biotinyl moiety to the biotin carboxyl carrier protein (BCCP) subunit of acetyl-CoA carboxylase, or bind to the biotin operator site and inhibit transcription of the operon.</text>
</comment>
<dbReference type="NCBIfam" id="NF008847">
    <property type="entry name" value="PRK11886.1-2"/>
    <property type="match status" value="1"/>
</dbReference>
<comment type="catalytic activity">
    <reaction evidence="5 6">
        <text>biotin + L-lysyl-[protein] + ATP = N(6)-biotinyl-L-lysyl-[protein] + AMP + diphosphate + H(+)</text>
        <dbReference type="Rhea" id="RHEA:11756"/>
        <dbReference type="Rhea" id="RHEA-COMP:9752"/>
        <dbReference type="Rhea" id="RHEA-COMP:10505"/>
        <dbReference type="ChEBI" id="CHEBI:15378"/>
        <dbReference type="ChEBI" id="CHEBI:29969"/>
        <dbReference type="ChEBI" id="CHEBI:30616"/>
        <dbReference type="ChEBI" id="CHEBI:33019"/>
        <dbReference type="ChEBI" id="CHEBI:57586"/>
        <dbReference type="ChEBI" id="CHEBI:83144"/>
        <dbReference type="ChEBI" id="CHEBI:456215"/>
        <dbReference type="EC" id="6.3.4.15"/>
    </reaction>
</comment>
<feature type="binding site" evidence="6">
    <location>
        <begin position="118"/>
        <end position="120"/>
    </location>
    <ligand>
        <name>biotin</name>
        <dbReference type="ChEBI" id="CHEBI:57586"/>
    </ligand>
</feature>
<dbReference type="CDD" id="cd00090">
    <property type="entry name" value="HTH_ARSR"/>
    <property type="match status" value="1"/>
</dbReference>
<keyword evidence="6" id="KW-0804">Transcription</keyword>
<keyword evidence="6" id="KW-0805">Transcription regulation</keyword>
<dbReference type="SUPFAM" id="SSF50037">
    <property type="entry name" value="C-terminal domain of transcriptional repressors"/>
    <property type="match status" value="1"/>
</dbReference>
<keyword evidence="1 6" id="KW-0436">Ligase</keyword>
<keyword evidence="6" id="KW-0238">DNA-binding</keyword>
<dbReference type="HAMAP" id="MF_00978">
    <property type="entry name" value="Bifunct_BirA"/>
    <property type="match status" value="1"/>
</dbReference>
<dbReference type="InterPro" id="IPR036390">
    <property type="entry name" value="WH_DNA-bd_sf"/>
</dbReference>
<dbReference type="Pfam" id="PF02237">
    <property type="entry name" value="BPL_C"/>
    <property type="match status" value="1"/>
</dbReference>
<dbReference type="GO" id="GO:0005737">
    <property type="term" value="C:cytoplasm"/>
    <property type="evidence" value="ECO:0007669"/>
    <property type="project" value="TreeGrafter"/>
</dbReference>
<dbReference type="Pfam" id="PF03099">
    <property type="entry name" value="BPL_LplA_LipB"/>
    <property type="match status" value="1"/>
</dbReference>
<accession>A0A291B9C5</accession>
<dbReference type="InterPro" id="IPR045864">
    <property type="entry name" value="aa-tRNA-synth_II/BPL/LPL"/>
</dbReference>
<dbReference type="InterPro" id="IPR004408">
    <property type="entry name" value="Biotin_CoA_COase_ligase"/>
</dbReference>
<evidence type="ECO:0000256" key="4">
    <source>
        <dbReference type="ARBA" id="ARBA00023267"/>
    </source>
</evidence>
<name>A0A291B9C5_9GAMM</name>
<dbReference type="Gene3D" id="2.30.30.100">
    <property type="match status" value="1"/>
</dbReference>
<evidence type="ECO:0000256" key="6">
    <source>
        <dbReference type="HAMAP-Rule" id="MF_00978"/>
    </source>
</evidence>
<dbReference type="Gene3D" id="1.10.10.10">
    <property type="entry name" value="Winged helix-like DNA-binding domain superfamily/Winged helix DNA-binding domain"/>
    <property type="match status" value="1"/>
</dbReference>
<protein>
    <recommendedName>
        <fullName evidence="6">Bifunctional ligase/repressor BirA</fullName>
    </recommendedName>
    <alternativeName>
        <fullName evidence="6">Biotin operon repressor</fullName>
    </alternativeName>
    <alternativeName>
        <fullName evidence="6">Biotin--[acetyl-CoA-carboxylase] ligase</fullName>
        <ecNumber evidence="6">6.3.4.15</ecNumber>
    </alternativeName>
    <alternativeName>
        <fullName evidence="6">Biotin--protein ligase</fullName>
    </alternativeName>
    <alternativeName>
        <fullName evidence="6">Biotin-[acetyl-CoA carboxylase] synthetase</fullName>
    </alternativeName>
</protein>
<dbReference type="InterPro" id="IPR036388">
    <property type="entry name" value="WH-like_DNA-bd_sf"/>
</dbReference>
<proteinExistence type="inferred from homology"/>
<dbReference type="InterPro" id="IPR030855">
    <property type="entry name" value="Bifunct_BirA"/>
</dbReference>
<dbReference type="InterPro" id="IPR013196">
    <property type="entry name" value="HTH_11"/>
</dbReference>
<evidence type="ECO:0000256" key="5">
    <source>
        <dbReference type="ARBA" id="ARBA00047846"/>
    </source>
</evidence>
<dbReference type="GO" id="GO:0004077">
    <property type="term" value="F:biotin--[biotin carboxyl-carrier protein] ligase activity"/>
    <property type="evidence" value="ECO:0007669"/>
    <property type="project" value="UniProtKB-UniRule"/>
</dbReference>
<evidence type="ECO:0000256" key="3">
    <source>
        <dbReference type="ARBA" id="ARBA00022840"/>
    </source>
</evidence>
<dbReference type="GO" id="GO:0005524">
    <property type="term" value="F:ATP binding"/>
    <property type="evidence" value="ECO:0007669"/>
    <property type="project" value="UniProtKB-UniRule"/>
</dbReference>
<dbReference type="CDD" id="cd16442">
    <property type="entry name" value="BPL"/>
    <property type="match status" value="1"/>
</dbReference>
<sequence>MSALNNASYFKLIRILADGNCHSEKNLSQTLGINRATISQHIKKLQQWGLEVLQAQSKGYYLLAPLDLLSEAVLRKKLHVPEFTLVPVIDSTNQYLLDRIGQLTSGMSCLAEYQHAGRGRRGGVWFSPFCANLCFSIYWKLDASITAAMGLSLVVGVAMVEVLAKLGTEGVKVKWPNDLYWQDKKLAGILIEMTGQAGDAIHLVIGVGLNIAMSDKCDVDQNWVNLKDTSNTLPGKNILAAALINGVIDALKKYEINGMIGFVEQWNKYDNFQNRSVKLLLEKFETQGIVRGINEQGALLLETETGIIPYLSGKISFRANSQIM</sequence>